<evidence type="ECO:0000256" key="1">
    <source>
        <dbReference type="ARBA" id="ARBA00022603"/>
    </source>
</evidence>
<feature type="binding site" evidence="5">
    <location>
        <position position="172"/>
    </location>
    <ligand>
        <name>S-adenosyl-L-methionine</name>
        <dbReference type="ChEBI" id="CHEBI:59789"/>
    </ligand>
</feature>
<gene>
    <name evidence="7" type="ORF">EDC57_0951</name>
</gene>
<dbReference type="CDD" id="cd02440">
    <property type="entry name" value="AdoMet_MTases"/>
    <property type="match status" value="1"/>
</dbReference>
<dbReference type="GO" id="GO:0003723">
    <property type="term" value="F:RNA binding"/>
    <property type="evidence" value="ECO:0007669"/>
    <property type="project" value="UniProtKB-UniRule"/>
</dbReference>
<dbReference type="PRINTS" id="PR02008">
    <property type="entry name" value="RCMTFAMILY"/>
</dbReference>
<protein>
    <submittedName>
        <fullName evidence="7">NOL1/NOP2/sun family putative RNA methylase</fullName>
    </submittedName>
</protein>
<evidence type="ECO:0000256" key="4">
    <source>
        <dbReference type="ARBA" id="ARBA00022884"/>
    </source>
</evidence>
<evidence type="ECO:0000256" key="2">
    <source>
        <dbReference type="ARBA" id="ARBA00022679"/>
    </source>
</evidence>
<sequence length="476" mass="50536">MRGRGDSAGRRRAAFAALARYRELIDDWAAFVEALERPLPRCVWANPLRIDAAGLARLLAAEGVEAHPLAWHPGAFRLAAADGVGARWWYLAGLAHAQEEASLLPVRLLDPQPGERILDLCAAPGGKTAQIALALGNRGTVVANDVHFGRLRPLRASVERLGLLNVSLTVHDGTGYPGEAGPFHRVLVDAPCSGEGTLRKHAALEGEVGEALSRRYARRQRALLRRAVQLTRPGGRIVYSTCTFAPEENEEVVDAVLREAEGRLRIVPARVHGLRLAPGVTRWAGRDLDPALAGAARLWPHHNDTGGFFVAVLERTDGPAPAEAATAAPDALDEPLVRALLARHGVPEAAAAGWRITGRSGRGVHVAAADHVPPPRPAPEATGLPLVNLRARPPKATTAAALLLAAQATRNVVDLEAAELAAYLARAAVTLPAARTAACDGGFVLVRHRGFGLGTALLRPDGTLESLFPKRWAVPT</sequence>
<feature type="binding site" evidence="5">
    <location>
        <position position="145"/>
    </location>
    <ligand>
        <name>S-adenosyl-L-methionine</name>
        <dbReference type="ChEBI" id="CHEBI:59789"/>
    </ligand>
</feature>
<feature type="domain" description="SAM-dependent MTase RsmB/NOP-type" evidence="6">
    <location>
        <begin position="31"/>
        <end position="316"/>
    </location>
</feature>
<evidence type="ECO:0000313" key="7">
    <source>
        <dbReference type="EMBL" id="ROR35034.1"/>
    </source>
</evidence>
<evidence type="ECO:0000259" key="6">
    <source>
        <dbReference type="PROSITE" id="PS51686"/>
    </source>
</evidence>
<dbReference type="Gene3D" id="3.40.50.150">
    <property type="entry name" value="Vaccinia Virus protein VP39"/>
    <property type="match status" value="1"/>
</dbReference>
<keyword evidence="1 5" id="KW-0489">Methyltransferase</keyword>
<keyword evidence="3 5" id="KW-0949">S-adenosyl-L-methionine</keyword>
<dbReference type="Proteomes" id="UP000276634">
    <property type="component" value="Unassembled WGS sequence"/>
</dbReference>
<dbReference type="EMBL" id="RJVI01000001">
    <property type="protein sequence ID" value="ROR35034.1"/>
    <property type="molecule type" value="Genomic_DNA"/>
</dbReference>
<dbReference type="InterPro" id="IPR049560">
    <property type="entry name" value="MeTrfase_RsmB-F_NOP2_cat"/>
</dbReference>
<dbReference type="GO" id="GO:0030488">
    <property type="term" value="P:tRNA methylation"/>
    <property type="evidence" value="ECO:0007669"/>
    <property type="project" value="TreeGrafter"/>
</dbReference>
<dbReference type="AlphaFoldDB" id="A0A3N1Y895"/>
<evidence type="ECO:0000313" key="8">
    <source>
        <dbReference type="Proteomes" id="UP000276634"/>
    </source>
</evidence>
<organism evidence="7 8">
    <name type="scientific">Inmirania thermothiophila</name>
    <dbReference type="NCBI Taxonomy" id="1750597"/>
    <lineage>
        <taxon>Bacteria</taxon>
        <taxon>Pseudomonadati</taxon>
        <taxon>Pseudomonadota</taxon>
        <taxon>Gammaproteobacteria</taxon>
        <taxon>Chromatiales</taxon>
        <taxon>Ectothiorhodospiraceae</taxon>
        <taxon>Inmirania</taxon>
    </lineage>
</organism>
<dbReference type="PANTHER" id="PTHR22807">
    <property type="entry name" value="NOP2 YEAST -RELATED NOL1/NOP2/FMU SUN DOMAIN-CONTAINING"/>
    <property type="match status" value="1"/>
</dbReference>
<dbReference type="Pfam" id="PF01189">
    <property type="entry name" value="Methyltr_RsmB-F"/>
    <property type="match status" value="1"/>
</dbReference>
<evidence type="ECO:0000256" key="3">
    <source>
        <dbReference type="ARBA" id="ARBA00022691"/>
    </source>
</evidence>
<dbReference type="InterPro" id="IPR023267">
    <property type="entry name" value="RCMT"/>
</dbReference>
<keyword evidence="4 5" id="KW-0694">RNA-binding</keyword>
<reference evidence="7 8" key="1">
    <citation type="submission" date="2018-11" db="EMBL/GenBank/DDBJ databases">
        <title>Genomic Encyclopedia of Type Strains, Phase IV (KMG-IV): sequencing the most valuable type-strain genomes for metagenomic binning, comparative biology and taxonomic classification.</title>
        <authorList>
            <person name="Goeker M."/>
        </authorList>
    </citation>
    <scope>NUCLEOTIDE SEQUENCE [LARGE SCALE GENOMIC DNA]</scope>
    <source>
        <strain evidence="7 8">DSM 100275</strain>
    </source>
</reference>
<dbReference type="PROSITE" id="PS51686">
    <property type="entry name" value="SAM_MT_RSMB_NOP"/>
    <property type="match status" value="1"/>
</dbReference>
<keyword evidence="8" id="KW-1185">Reference proteome</keyword>
<accession>A0A3N1Y895</accession>
<comment type="caution">
    <text evidence="7">The sequence shown here is derived from an EMBL/GenBank/DDBJ whole genome shotgun (WGS) entry which is preliminary data.</text>
</comment>
<dbReference type="Gene3D" id="3.30.70.1170">
    <property type="entry name" value="Sun protein, domain 3"/>
    <property type="match status" value="1"/>
</dbReference>
<keyword evidence="2 5" id="KW-0808">Transferase</keyword>
<dbReference type="InterPro" id="IPR029063">
    <property type="entry name" value="SAM-dependent_MTases_sf"/>
</dbReference>
<dbReference type="RefSeq" id="WP_123400686.1">
    <property type="nucleotide sequence ID" value="NZ_RJVI01000001.1"/>
</dbReference>
<dbReference type="PANTHER" id="PTHR22807:SF74">
    <property type="entry name" value="TRNA (CYTOSINE(48)-C(5))-METHYLTRANSFERASE"/>
    <property type="match status" value="1"/>
</dbReference>
<dbReference type="OrthoDB" id="9810297at2"/>
<comment type="similarity">
    <text evidence="5">Belongs to the class I-like SAM-binding methyltransferase superfamily. RsmB/NOP family.</text>
</comment>
<name>A0A3N1Y895_9GAMM</name>
<feature type="binding site" evidence="5">
    <location>
        <begin position="121"/>
        <end position="127"/>
    </location>
    <ligand>
        <name>S-adenosyl-L-methionine</name>
        <dbReference type="ChEBI" id="CHEBI:59789"/>
    </ligand>
</feature>
<proteinExistence type="inferred from homology"/>
<dbReference type="SUPFAM" id="SSF53335">
    <property type="entry name" value="S-adenosyl-L-methionine-dependent methyltransferases"/>
    <property type="match status" value="1"/>
</dbReference>
<evidence type="ECO:0000256" key="5">
    <source>
        <dbReference type="PROSITE-ProRule" id="PRU01023"/>
    </source>
</evidence>
<feature type="active site" description="Nucleophile" evidence="5">
    <location>
        <position position="242"/>
    </location>
</feature>
<feature type="binding site" evidence="5">
    <location>
        <position position="189"/>
    </location>
    <ligand>
        <name>S-adenosyl-L-methionine</name>
        <dbReference type="ChEBI" id="CHEBI:59789"/>
    </ligand>
</feature>
<dbReference type="GO" id="GO:0016428">
    <property type="term" value="F:tRNA (cytidine-5-)-methyltransferase activity"/>
    <property type="evidence" value="ECO:0007669"/>
    <property type="project" value="TreeGrafter"/>
</dbReference>
<dbReference type="InterPro" id="IPR001678">
    <property type="entry name" value="MeTrfase_RsmB-F_NOP2_dom"/>
</dbReference>